<feature type="chain" id="PRO_5036356803" evidence="2">
    <location>
        <begin position="25"/>
        <end position="513"/>
    </location>
</feature>
<reference evidence="3" key="3">
    <citation type="submission" date="2018-08" db="EMBL/GenBank/DDBJ databases">
        <title>Leveraging single-cell genomics to expand the Fungal Tree of Life.</title>
        <authorList>
            <consortium name="DOE Joint Genome Institute"/>
            <person name="Ahrendt S.R."/>
            <person name="Quandt C.A."/>
            <person name="Ciobanu D."/>
            <person name="Clum A."/>
            <person name="Salamov A."/>
            <person name="Andreopoulos B."/>
            <person name="Cheng J.-F."/>
            <person name="Woyke T."/>
            <person name="Pelin A."/>
            <person name="Henrissat B."/>
            <person name="Reynolds N."/>
            <person name="Benny G.L."/>
            <person name="Smith M.E."/>
            <person name="James T.Y."/>
            <person name="Grigoriev I.V."/>
        </authorList>
    </citation>
    <scope>NUCLEOTIDE SEQUENCE</scope>
    <source>
        <strain evidence="3">ATCC 52028</strain>
    </source>
</reference>
<feature type="compositionally biased region" description="Polar residues" evidence="1">
    <location>
        <begin position="194"/>
        <end position="203"/>
    </location>
</feature>
<feature type="region of interest" description="Disordered" evidence="1">
    <location>
        <begin position="181"/>
        <end position="203"/>
    </location>
</feature>
<evidence type="ECO:0000313" key="3">
    <source>
        <dbReference type="EMBL" id="RKO98184.1"/>
    </source>
</evidence>
<gene>
    <name evidence="3" type="ORF">CAUPRSCDRAFT_10207</name>
    <name evidence="4" type="ORF">CXG81DRAFT_17062</name>
</gene>
<feature type="signal peptide" evidence="2">
    <location>
        <begin position="1"/>
        <end position="24"/>
    </location>
</feature>
<name>A0A4P9WXN8_9FUNG</name>
<dbReference type="EMBL" id="ML014123">
    <property type="protein sequence ID" value="RKP03441.1"/>
    <property type="molecule type" value="Genomic_DNA"/>
</dbReference>
<evidence type="ECO:0000313" key="6">
    <source>
        <dbReference type="Proteomes" id="UP000274922"/>
    </source>
</evidence>
<reference evidence="5 6" key="1">
    <citation type="journal article" date="2018" name="Nat. Microbiol.">
        <title>Leveraging single-cell genomics to expand the fungal tree of life.</title>
        <authorList>
            <person name="Ahrendt S.R."/>
            <person name="Quandt C.A."/>
            <person name="Ciobanu D."/>
            <person name="Clum A."/>
            <person name="Salamov A."/>
            <person name="Andreopoulos B."/>
            <person name="Cheng J.F."/>
            <person name="Woyke T."/>
            <person name="Pelin A."/>
            <person name="Henrissat B."/>
            <person name="Reynolds N.K."/>
            <person name="Benny G.L."/>
            <person name="Smith M.E."/>
            <person name="James T.Y."/>
            <person name="Grigoriev I.V."/>
        </authorList>
    </citation>
    <scope>NUCLEOTIDE SEQUENCE [LARGE SCALE GENOMIC DNA]</scope>
    <source>
        <strain evidence="5 6">ATCC 52028</strain>
    </source>
</reference>
<keyword evidence="2" id="KW-0732">Signal</keyword>
<protein>
    <submittedName>
        <fullName evidence="3">Uncharacterized protein</fullName>
    </submittedName>
</protein>
<dbReference type="Proteomes" id="UP000274922">
    <property type="component" value="Unassembled WGS sequence"/>
</dbReference>
<reference evidence="4" key="2">
    <citation type="submission" date="2018-04" db="EMBL/GenBank/DDBJ databases">
        <title>Leveraging single-cell genomics to expand the Fungal Tree of Life.</title>
        <authorList>
            <consortium name="DOE Joint Genome Institute"/>
            <person name="Ahrendt S.R."/>
            <person name="Quandt C.A."/>
            <person name="Ciobanu D."/>
            <person name="Clum A."/>
            <person name="Salamov A."/>
            <person name="Andreopoulos B."/>
            <person name="Cheng J.-F."/>
            <person name="Woyke T."/>
            <person name="Pelin A."/>
            <person name="Henrissat B."/>
            <person name="Benny G.L."/>
            <person name="Smith M.E."/>
            <person name="James T.Y."/>
            <person name="Grigoriev I.V."/>
        </authorList>
    </citation>
    <scope>NUCLEOTIDE SEQUENCE</scope>
    <source>
        <strain evidence="4">ATCC 52028</strain>
    </source>
</reference>
<organism evidence="3 5">
    <name type="scientific">Caulochytrium protostelioides</name>
    <dbReference type="NCBI Taxonomy" id="1555241"/>
    <lineage>
        <taxon>Eukaryota</taxon>
        <taxon>Fungi</taxon>
        <taxon>Fungi incertae sedis</taxon>
        <taxon>Chytridiomycota</taxon>
        <taxon>Chytridiomycota incertae sedis</taxon>
        <taxon>Chytridiomycetes</taxon>
        <taxon>Caulochytriales</taxon>
        <taxon>Caulochytriaceae</taxon>
        <taxon>Caulochytrium</taxon>
    </lineage>
</organism>
<evidence type="ECO:0000256" key="1">
    <source>
        <dbReference type="SAM" id="MobiDB-lite"/>
    </source>
</evidence>
<keyword evidence="6" id="KW-1185">Reference proteome</keyword>
<proteinExistence type="predicted"/>
<accession>A0A4P9WXN8</accession>
<feature type="region of interest" description="Disordered" evidence="1">
    <location>
        <begin position="63"/>
        <end position="87"/>
    </location>
</feature>
<evidence type="ECO:0000313" key="4">
    <source>
        <dbReference type="EMBL" id="RKP03441.1"/>
    </source>
</evidence>
<dbReference type="EMBL" id="ML009110">
    <property type="protein sequence ID" value="RKO98184.1"/>
    <property type="molecule type" value="Genomic_DNA"/>
</dbReference>
<sequence>MRCQTTTAMGLVLVVIFCMNAVNASDGRQNRLHRRPGEARELLDPAFETPNLRRIRRAVGSLSDAPAPSLRRSRRSVSGAPIATPRTSSLQGLHRRGFMRFVSSAAKSAKVAKAGSRGISTVRTASAASRVAHLGIKQTTTQALKTAAVPVKGVQAADALSQVLQGLEVSRMPKTAGTVAKASVDASAPESHASAGQATTANQASLPAAVPPTAVPPIAMPPAAVPLAPPPPSAGLSSLRGPAHAAGTALKLPVAMSAATPRSALQTPLQVVSTPNQRLGVSATAPAVTRDADPASQSTLTTLQQAPASTKGLAAPVLLPAFAAAAAAALPALADGVAPDPSPPMANAAAAGASSWAEGAALAVGSDASTQGLTLVPPLHVSPVAAGHLPAAPLHSPSLLAPPSDAAVAATSLVPAPPPSDLHLQAEAFASPAPPEPSIVKQPMMPASSSIALSTSPLSVAPAVAAAPMAPIGPVVPAAGPAAPIAASVAPTLLAVSNSAALEEPMAVNVAPF</sequence>
<dbReference type="AlphaFoldDB" id="A0A4P9WXN8"/>
<evidence type="ECO:0000313" key="5">
    <source>
        <dbReference type="Proteomes" id="UP000268535"/>
    </source>
</evidence>
<evidence type="ECO:0000256" key="2">
    <source>
        <dbReference type="SAM" id="SignalP"/>
    </source>
</evidence>
<dbReference type="Proteomes" id="UP000268535">
    <property type="component" value="Unassembled WGS sequence"/>
</dbReference>